<evidence type="ECO:0000313" key="1">
    <source>
        <dbReference type="EMBL" id="EFX71292.1"/>
    </source>
</evidence>
<dbReference type="InParanoid" id="E9HAD7"/>
<keyword evidence="2" id="KW-1185">Reference proteome</keyword>
<dbReference type="Proteomes" id="UP000000305">
    <property type="component" value="Unassembled WGS sequence"/>
</dbReference>
<organism evidence="1 2">
    <name type="scientific">Daphnia pulex</name>
    <name type="common">Water flea</name>
    <dbReference type="NCBI Taxonomy" id="6669"/>
    <lineage>
        <taxon>Eukaryota</taxon>
        <taxon>Metazoa</taxon>
        <taxon>Ecdysozoa</taxon>
        <taxon>Arthropoda</taxon>
        <taxon>Crustacea</taxon>
        <taxon>Branchiopoda</taxon>
        <taxon>Diplostraca</taxon>
        <taxon>Cladocera</taxon>
        <taxon>Anomopoda</taxon>
        <taxon>Daphniidae</taxon>
        <taxon>Daphnia</taxon>
    </lineage>
</organism>
<dbReference type="KEGG" id="dpx:DAPPUDRAFT_111884"/>
<reference evidence="1 2" key="1">
    <citation type="journal article" date="2011" name="Science">
        <title>The ecoresponsive genome of Daphnia pulex.</title>
        <authorList>
            <person name="Colbourne J.K."/>
            <person name="Pfrender M.E."/>
            <person name="Gilbert D."/>
            <person name="Thomas W.K."/>
            <person name="Tucker A."/>
            <person name="Oakley T.H."/>
            <person name="Tokishita S."/>
            <person name="Aerts A."/>
            <person name="Arnold G.J."/>
            <person name="Basu M.K."/>
            <person name="Bauer D.J."/>
            <person name="Caceres C.E."/>
            <person name="Carmel L."/>
            <person name="Casola C."/>
            <person name="Choi J.H."/>
            <person name="Detter J.C."/>
            <person name="Dong Q."/>
            <person name="Dusheyko S."/>
            <person name="Eads B.D."/>
            <person name="Frohlich T."/>
            <person name="Geiler-Samerotte K.A."/>
            <person name="Gerlach D."/>
            <person name="Hatcher P."/>
            <person name="Jogdeo S."/>
            <person name="Krijgsveld J."/>
            <person name="Kriventseva E.V."/>
            <person name="Kultz D."/>
            <person name="Laforsch C."/>
            <person name="Lindquist E."/>
            <person name="Lopez J."/>
            <person name="Manak J.R."/>
            <person name="Muller J."/>
            <person name="Pangilinan J."/>
            <person name="Patwardhan R.P."/>
            <person name="Pitluck S."/>
            <person name="Pritham E.J."/>
            <person name="Rechtsteiner A."/>
            <person name="Rho M."/>
            <person name="Rogozin I.B."/>
            <person name="Sakarya O."/>
            <person name="Salamov A."/>
            <person name="Schaack S."/>
            <person name="Shapiro H."/>
            <person name="Shiga Y."/>
            <person name="Skalitzky C."/>
            <person name="Smith Z."/>
            <person name="Souvorov A."/>
            <person name="Sung W."/>
            <person name="Tang Z."/>
            <person name="Tsuchiya D."/>
            <person name="Tu H."/>
            <person name="Vos H."/>
            <person name="Wang M."/>
            <person name="Wolf Y.I."/>
            <person name="Yamagata H."/>
            <person name="Yamada T."/>
            <person name="Ye Y."/>
            <person name="Shaw J.R."/>
            <person name="Andrews J."/>
            <person name="Crease T.J."/>
            <person name="Tang H."/>
            <person name="Lucas S.M."/>
            <person name="Robertson H.M."/>
            <person name="Bork P."/>
            <person name="Koonin E.V."/>
            <person name="Zdobnov E.M."/>
            <person name="Grigoriev I.V."/>
            <person name="Lynch M."/>
            <person name="Boore J.L."/>
        </authorList>
    </citation>
    <scope>NUCLEOTIDE SEQUENCE [LARGE SCALE GENOMIC DNA]</scope>
</reference>
<dbReference type="HOGENOM" id="CLU_2040446_0_0_1"/>
<evidence type="ECO:0000313" key="2">
    <source>
        <dbReference type="Proteomes" id="UP000000305"/>
    </source>
</evidence>
<dbReference type="AlphaFoldDB" id="E9HAD7"/>
<accession>E9HAD7</accession>
<dbReference type="EMBL" id="GL732611">
    <property type="protein sequence ID" value="EFX71292.1"/>
    <property type="molecule type" value="Genomic_DNA"/>
</dbReference>
<protein>
    <submittedName>
        <fullName evidence="1">Uncharacterized protein</fullName>
    </submittedName>
</protein>
<gene>
    <name evidence="1" type="ORF">DAPPUDRAFT_111884</name>
</gene>
<name>E9HAD7_DAPPU</name>
<sequence length="121" mass="13548">MATTSRVSGQVSRVRVAYVKSSTIRALLPNNKSTVSVDCGRGEIGDGEETIDREDRKNKSSLYLDDEVARVTFETVIKVEKEKAKFFLPPSRLSLHWHTVMLITLVVLVESPSEGKQWSPN</sequence>
<proteinExistence type="predicted"/>